<sequence length="315" mass="35603">MGRWNEAVRWDRTLPVKVCGRCDFVSILPPVLKSHRRLVKVEEARLYYETVGSGPLILCVHGGNGSGDIWKGLAEGLKGQYKVVYYDRRGFSRSILTGEQDYEHRLEIDADDARKLIEHLADNGDPKATVIGNSSGAIVSLALLTRHPSVIKNLIPHEPPALALLPDREELFARQQGLYEIYRSGGVIPAMKDFFDFIKYGEEGEMRLSGLKKASDPLLLYNIMYWFEREILPYPMHEWDVALIEKQKHLLILANGELSHPEALQFRANKVLAEKLDLKLTMFPGAHTGFASHPEEFASVLLRMVAEHDSLAKQC</sequence>
<dbReference type="InterPro" id="IPR050471">
    <property type="entry name" value="AB_hydrolase"/>
</dbReference>
<name>A0AA38Y7X2_9EURO</name>
<evidence type="ECO:0000313" key="2">
    <source>
        <dbReference type="EMBL" id="KAJ9638676.1"/>
    </source>
</evidence>
<dbReference type="SUPFAM" id="SSF53474">
    <property type="entry name" value="alpha/beta-Hydrolases"/>
    <property type="match status" value="1"/>
</dbReference>
<accession>A0AA38Y7X2</accession>
<comment type="caution">
    <text evidence="2">The sequence shown here is derived from an EMBL/GenBank/DDBJ whole genome shotgun (WGS) entry which is preliminary data.</text>
</comment>
<organism evidence="2 3">
    <name type="scientific">Knufia peltigerae</name>
    <dbReference type="NCBI Taxonomy" id="1002370"/>
    <lineage>
        <taxon>Eukaryota</taxon>
        <taxon>Fungi</taxon>
        <taxon>Dikarya</taxon>
        <taxon>Ascomycota</taxon>
        <taxon>Pezizomycotina</taxon>
        <taxon>Eurotiomycetes</taxon>
        <taxon>Chaetothyriomycetidae</taxon>
        <taxon>Chaetothyriales</taxon>
        <taxon>Trichomeriaceae</taxon>
        <taxon>Knufia</taxon>
    </lineage>
</organism>
<evidence type="ECO:0000259" key="1">
    <source>
        <dbReference type="Pfam" id="PF00561"/>
    </source>
</evidence>
<dbReference type="EMBL" id="JAPDRN010000020">
    <property type="protein sequence ID" value="KAJ9638676.1"/>
    <property type="molecule type" value="Genomic_DNA"/>
</dbReference>
<dbReference type="InterPro" id="IPR029058">
    <property type="entry name" value="AB_hydrolase_fold"/>
</dbReference>
<dbReference type="PANTHER" id="PTHR43433">
    <property type="entry name" value="HYDROLASE, ALPHA/BETA FOLD FAMILY PROTEIN"/>
    <property type="match status" value="1"/>
</dbReference>
<feature type="domain" description="AB hydrolase-1" evidence="1">
    <location>
        <begin position="55"/>
        <end position="211"/>
    </location>
</feature>
<keyword evidence="3" id="KW-1185">Reference proteome</keyword>
<dbReference type="PANTHER" id="PTHR43433:SF5">
    <property type="entry name" value="AB HYDROLASE-1 DOMAIN-CONTAINING PROTEIN"/>
    <property type="match status" value="1"/>
</dbReference>
<evidence type="ECO:0000313" key="3">
    <source>
        <dbReference type="Proteomes" id="UP001172681"/>
    </source>
</evidence>
<dbReference type="AlphaFoldDB" id="A0AA38Y7X2"/>
<dbReference type="GO" id="GO:0046503">
    <property type="term" value="P:glycerolipid catabolic process"/>
    <property type="evidence" value="ECO:0007669"/>
    <property type="project" value="TreeGrafter"/>
</dbReference>
<gene>
    <name evidence="2" type="ORF">H2204_004152</name>
</gene>
<dbReference type="GO" id="GO:0004806">
    <property type="term" value="F:triacylglycerol lipase activity"/>
    <property type="evidence" value="ECO:0007669"/>
    <property type="project" value="TreeGrafter"/>
</dbReference>
<dbReference type="InterPro" id="IPR000073">
    <property type="entry name" value="AB_hydrolase_1"/>
</dbReference>
<proteinExistence type="predicted"/>
<reference evidence="2" key="1">
    <citation type="submission" date="2022-10" db="EMBL/GenBank/DDBJ databases">
        <title>Culturing micro-colonial fungi from biological soil crusts in the Mojave desert and describing Neophaeococcomyces mojavensis, and introducing the new genera and species Taxawa tesnikishii.</title>
        <authorList>
            <person name="Kurbessoian T."/>
            <person name="Stajich J.E."/>
        </authorList>
    </citation>
    <scope>NUCLEOTIDE SEQUENCE</scope>
    <source>
        <strain evidence="2">TK_35</strain>
    </source>
</reference>
<protein>
    <recommendedName>
        <fullName evidence="1">AB hydrolase-1 domain-containing protein</fullName>
    </recommendedName>
</protein>
<dbReference type="Gene3D" id="3.40.50.1820">
    <property type="entry name" value="alpha/beta hydrolase"/>
    <property type="match status" value="1"/>
</dbReference>
<dbReference type="Pfam" id="PF00561">
    <property type="entry name" value="Abhydrolase_1"/>
    <property type="match status" value="1"/>
</dbReference>
<dbReference type="Proteomes" id="UP001172681">
    <property type="component" value="Unassembled WGS sequence"/>
</dbReference>